<evidence type="ECO:0000259" key="2">
    <source>
        <dbReference type="PROSITE" id="PS51468"/>
    </source>
</evidence>
<dbReference type="Gene3D" id="3.40.50.410">
    <property type="entry name" value="von Willebrand factor, type A domain"/>
    <property type="match status" value="1"/>
</dbReference>
<dbReference type="AlphaFoldDB" id="A0A1L9Q281"/>
<dbReference type="EMBL" id="KV878138">
    <property type="protein sequence ID" value="OJJ07849.1"/>
    <property type="molecule type" value="Genomic_DNA"/>
</dbReference>
<gene>
    <name evidence="3" type="ORF">ASPVEDRAFT_878061</name>
</gene>
<dbReference type="SUPFAM" id="SSF53300">
    <property type="entry name" value="vWA-like"/>
    <property type="match status" value="1"/>
</dbReference>
<dbReference type="PANTHER" id="PTHR45737">
    <property type="entry name" value="VON WILLEBRAND FACTOR A DOMAIN-CONTAINING PROTEIN 5A"/>
    <property type="match status" value="1"/>
</dbReference>
<dbReference type="SMART" id="SM00327">
    <property type="entry name" value="VWA"/>
    <property type="match status" value="1"/>
</dbReference>
<evidence type="ECO:0000313" key="3">
    <source>
        <dbReference type="EMBL" id="OJJ07849.1"/>
    </source>
</evidence>
<dbReference type="STRING" id="1036611.A0A1L9Q281"/>
<dbReference type="Pfam" id="PF13768">
    <property type="entry name" value="VWA_3"/>
    <property type="match status" value="1"/>
</dbReference>
<dbReference type="OrthoDB" id="1729737at2759"/>
<proteinExistence type="predicted"/>
<dbReference type="VEuPathDB" id="FungiDB:ASPVEDRAFT_878061"/>
<name>A0A1L9Q281_ASPVE</name>
<dbReference type="PROSITE" id="PS50234">
    <property type="entry name" value="VWFA"/>
    <property type="match status" value="1"/>
</dbReference>
<evidence type="ECO:0008006" key="5">
    <source>
        <dbReference type="Google" id="ProtNLM"/>
    </source>
</evidence>
<protein>
    <recommendedName>
        <fullName evidence="5">VWFA domain-containing protein</fullName>
    </recommendedName>
</protein>
<accession>A0A1L9Q281</accession>
<organism evidence="3 4">
    <name type="scientific">Aspergillus versicolor CBS 583.65</name>
    <dbReference type="NCBI Taxonomy" id="1036611"/>
    <lineage>
        <taxon>Eukaryota</taxon>
        <taxon>Fungi</taxon>
        <taxon>Dikarya</taxon>
        <taxon>Ascomycota</taxon>
        <taxon>Pezizomycotina</taxon>
        <taxon>Eurotiomycetes</taxon>
        <taxon>Eurotiomycetidae</taxon>
        <taxon>Eurotiales</taxon>
        <taxon>Aspergillaceae</taxon>
        <taxon>Aspergillus</taxon>
        <taxon>Aspergillus subgen. Nidulantes</taxon>
    </lineage>
</organism>
<dbReference type="PANTHER" id="PTHR45737:SF6">
    <property type="entry name" value="VON WILLEBRAND FACTOR A DOMAIN-CONTAINING PROTEIN 5A"/>
    <property type="match status" value="1"/>
</dbReference>
<dbReference type="InterPro" id="IPR002035">
    <property type="entry name" value="VWF_A"/>
</dbReference>
<sequence length="853" mass="95367">MTIRPCITFEAVEPPSPPLDERSWVWVPRHQEEERRESESTPPKRRALLLPSSVDTYINVTQGMAKATLTQTFCNDAPDSIDKAIYQFPMPFESSVVDFTCQIGEKKSLQGQVKPKPEAREEFENAVSTGRVAGLVEQDRVDVFRTEIGNIPANTTVQVKLSFIFFLKYTLADDVTTTVLTIPTYIAPRYGDPGFELVSKTGPQHNTRFSLGVDILSSTEIRRIHSDTHEVIVKIGGGQRLQHWADSTSERTSASVKLKDTACLDKDFILSISAHPAVDDEQPQATLEISPSGSSAMMLEIPPRFMLRDQQPMKEEREIIFLADRSLSMGDRKIAGLKSSLEFFLHGLPDSLFNLYCFGDEYTSLWPESRKYSDETLAKALKYVSKFKGDMGCTELLPALEAVVSARNKTAANMDVIVLTDGEVWPLEDTVDFVRKTRAESGDAVRFFTIGIGDAVSHELVEGIAGEGGGYAEIIPLADSYAWDERMVAVLKAAMTGHVGAVDIEIDGSTIEAKDETGTTPTVQISPGDLSTISPFIRNRIYILSENENQINAESVVKIKRKSNGQETITTIPLHVLQEPDSTLHQFAAGAVLRDLNNRQSWIQRDNRIPRDSSEEKELTRAEGERLGCKYSLLSQWTSFVAVESNKDDSEPSEKQEYATEIRNHDKDLKELLIHHSQLQGVVHIVDHPIDSNYHTHGISLPFPLALWRAAKAGWTSLSNQYLTGLKTKSQTELEESFIRRVLKFQKSAGVFDVPKKDAPKYLGAEVHGTVKELLDKGVQWDLAVTTAIVVWLEVKYPEERMLWVRMVEKARDYIQPHLGKLGDGEQSMLAIAEKMARDAKDPRKEAGNNKEE</sequence>
<dbReference type="PROSITE" id="PS51468">
    <property type="entry name" value="VIT"/>
    <property type="match status" value="1"/>
</dbReference>
<dbReference type="SMART" id="SM00609">
    <property type="entry name" value="VIT"/>
    <property type="match status" value="1"/>
</dbReference>
<feature type="domain" description="VIT" evidence="2">
    <location>
        <begin position="35"/>
        <end position="165"/>
    </location>
</feature>
<reference evidence="4" key="1">
    <citation type="journal article" date="2017" name="Genome Biol.">
        <title>Comparative genomics reveals high biological diversity and specific adaptations in the industrially and medically important fungal genus Aspergillus.</title>
        <authorList>
            <person name="de Vries R.P."/>
            <person name="Riley R."/>
            <person name="Wiebenga A."/>
            <person name="Aguilar-Osorio G."/>
            <person name="Amillis S."/>
            <person name="Uchima C.A."/>
            <person name="Anderluh G."/>
            <person name="Asadollahi M."/>
            <person name="Askin M."/>
            <person name="Barry K."/>
            <person name="Battaglia E."/>
            <person name="Bayram O."/>
            <person name="Benocci T."/>
            <person name="Braus-Stromeyer S.A."/>
            <person name="Caldana C."/>
            <person name="Canovas D."/>
            <person name="Cerqueira G.C."/>
            <person name="Chen F."/>
            <person name="Chen W."/>
            <person name="Choi C."/>
            <person name="Clum A."/>
            <person name="Dos Santos R.A."/>
            <person name="Damasio A.R."/>
            <person name="Diallinas G."/>
            <person name="Emri T."/>
            <person name="Fekete E."/>
            <person name="Flipphi M."/>
            <person name="Freyberg S."/>
            <person name="Gallo A."/>
            <person name="Gournas C."/>
            <person name="Habgood R."/>
            <person name="Hainaut M."/>
            <person name="Harispe M.L."/>
            <person name="Henrissat B."/>
            <person name="Hilden K.S."/>
            <person name="Hope R."/>
            <person name="Hossain A."/>
            <person name="Karabika E."/>
            <person name="Karaffa L."/>
            <person name="Karanyi Z."/>
            <person name="Krasevec N."/>
            <person name="Kuo A."/>
            <person name="Kusch H."/>
            <person name="LaButti K."/>
            <person name="Lagendijk E.L."/>
            <person name="Lapidus A."/>
            <person name="Levasseur A."/>
            <person name="Lindquist E."/>
            <person name="Lipzen A."/>
            <person name="Logrieco A.F."/>
            <person name="MacCabe A."/>
            <person name="Maekelae M.R."/>
            <person name="Malavazi I."/>
            <person name="Melin P."/>
            <person name="Meyer V."/>
            <person name="Mielnichuk N."/>
            <person name="Miskei M."/>
            <person name="Molnar A.P."/>
            <person name="Mule G."/>
            <person name="Ngan C.Y."/>
            <person name="Orejas M."/>
            <person name="Orosz E."/>
            <person name="Ouedraogo J.P."/>
            <person name="Overkamp K.M."/>
            <person name="Park H.-S."/>
            <person name="Perrone G."/>
            <person name="Piumi F."/>
            <person name="Punt P.J."/>
            <person name="Ram A.F."/>
            <person name="Ramon A."/>
            <person name="Rauscher S."/>
            <person name="Record E."/>
            <person name="Riano-Pachon D.M."/>
            <person name="Robert V."/>
            <person name="Roehrig J."/>
            <person name="Ruller R."/>
            <person name="Salamov A."/>
            <person name="Salih N.S."/>
            <person name="Samson R.A."/>
            <person name="Sandor E."/>
            <person name="Sanguinetti M."/>
            <person name="Schuetze T."/>
            <person name="Sepcic K."/>
            <person name="Shelest E."/>
            <person name="Sherlock G."/>
            <person name="Sophianopoulou V."/>
            <person name="Squina F.M."/>
            <person name="Sun H."/>
            <person name="Susca A."/>
            <person name="Todd R.B."/>
            <person name="Tsang A."/>
            <person name="Unkles S.E."/>
            <person name="van de Wiele N."/>
            <person name="van Rossen-Uffink D."/>
            <person name="Oliveira J.V."/>
            <person name="Vesth T.C."/>
            <person name="Visser J."/>
            <person name="Yu J.-H."/>
            <person name="Zhou M."/>
            <person name="Andersen M.R."/>
            <person name="Archer D.B."/>
            <person name="Baker S.E."/>
            <person name="Benoit I."/>
            <person name="Brakhage A.A."/>
            <person name="Braus G.H."/>
            <person name="Fischer R."/>
            <person name="Frisvad J.C."/>
            <person name="Goldman G.H."/>
            <person name="Houbraken J."/>
            <person name="Oakley B."/>
            <person name="Pocsi I."/>
            <person name="Scazzocchio C."/>
            <person name="Seiboth B."/>
            <person name="vanKuyk P.A."/>
            <person name="Wortman J."/>
            <person name="Dyer P.S."/>
            <person name="Grigoriev I.V."/>
        </authorList>
    </citation>
    <scope>NUCLEOTIDE SEQUENCE [LARGE SCALE GENOMIC DNA]</scope>
    <source>
        <strain evidence="4">CBS 583.65</strain>
    </source>
</reference>
<dbReference type="InterPro" id="IPR013694">
    <property type="entry name" value="VIT"/>
</dbReference>
<keyword evidence="4" id="KW-1185">Reference proteome</keyword>
<feature type="domain" description="VWFA" evidence="1">
    <location>
        <begin position="318"/>
        <end position="491"/>
    </location>
</feature>
<dbReference type="GeneID" id="63733682"/>
<evidence type="ECO:0000313" key="4">
    <source>
        <dbReference type="Proteomes" id="UP000184073"/>
    </source>
</evidence>
<dbReference type="Pfam" id="PF08487">
    <property type="entry name" value="VIT"/>
    <property type="match status" value="1"/>
</dbReference>
<dbReference type="InterPro" id="IPR036465">
    <property type="entry name" value="vWFA_dom_sf"/>
</dbReference>
<dbReference type="Proteomes" id="UP000184073">
    <property type="component" value="Unassembled WGS sequence"/>
</dbReference>
<evidence type="ECO:0000259" key="1">
    <source>
        <dbReference type="PROSITE" id="PS50234"/>
    </source>
</evidence>
<dbReference type="RefSeq" id="XP_040673611.1">
    <property type="nucleotide sequence ID" value="XM_040818171.1"/>
</dbReference>